<dbReference type="Pfam" id="PF08282">
    <property type="entry name" value="Hydrolase_3"/>
    <property type="match status" value="2"/>
</dbReference>
<keyword evidence="2" id="KW-0378">Hydrolase</keyword>
<dbReference type="GO" id="GO:0050531">
    <property type="term" value="F:mannosyl-3-phosphoglycerate phosphatase activity"/>
    <property type="evidence" value="ECO:0007669"/>
    <property type="project" value="InterPro"/>
</dbReference>
<keyword evidence="3" id="KW-0460">Magnesium</keyword>
<dbReference type="SFLD" id="SFLDG01140">
    <property type="entry name" value="C2.B:_Phosphomannomutase_and_P"/>
    <property type="match status" value="1"/>
</dbReference>
<evidence type="ECO:0000313" key="5">
    <source>
        <dbReference type="Proteomes" id="UP000026249"/>
    </source>
</evidence>
<evidence type="ECO:0000256" key="1">
    <source>
        <dbReference type="ARBA" id="ARBA00022723"/>
    </source>
</evidence>
<name>A0A037ZL32_9RHOB</name>
<evidence type="ECO:0000256" key="3">
    <source>
        <dbReference type="ARBA" id="ARBA00022842"/>
    </source>
</evidence>
<dbReference type="AlphaFoldDB" id="A0A037ZL32"/>
<dbReference type="GO" id="GO:0051479">
    <property type="term" value="P:mannosylglycerate biosynthetic process"/>
    <property type="evidence" value="ECO:0007669"/>
    <property type="project" value="InterPro"/>
</dbReference>
<evidence type="ECO:0000313" key="4">
    <source>
        <dbReference type="EMBL" id="KAJ56252.1"/>
    </source>
</evidence>
<dbReference type="InterPro" id="IPR006381">
    <property type="entry name" value="HAD-SF-IIB-MPGP"/>
</dbReference>
<dbReference type="GO" id="GO:0000287">
    <property type="term" value="F:magnesium ion binding"/>
    <property type="evidence" value="ECO:0007669"/>
    <property type="project" value="TreeGrafter"/>
</dbReference>
<dbReference type="Proteomes" id="UP000026249">
    <property type="component" value="Unassembled WGS sequence"/>
</dbReference>
<dbReference type="Gene3D" id="3.30.980.20">
    <property type="entry name" value="Putative mannosyl-3-phosphoglycerate phosphatase, domain 2"/>
    <property type="match status" value="1"/>
</dbReference>
<dbReference type="InterPro" id="IPR023214">
    <property type="entry name" value="HAD_sf"/>
</dbReference>
<dbReference type="SFLD" id="SFLDS00003">
    <property type="entry name" value="Haloacid_Dehalogenase"/>
    <property type="match status" value="1"/>
</dbReference>
<dbReference type="EMBL" id="JFKE01000003">
    <property type="protein sequence ID" value="KAJ56252.1"/>
    <property type="molecule type" value="Genomic_DNA"/>
</dbReference>
<proteinExistence type="predicted"/>
<evidence type="ECO:0000256" key="2">
    <source>
        <dbReference type="ARBA" id="ARBA00022801"/>
    </source>
</evidence>
<reference evidence="4 5" key="1">
    <citation type="submission" date="2014-03" db="EMBL/GenBank/DDBJ databases">
        <title>Draft Genome Sequence of Actibacterium mucosum KCTC 23349, a Marine Alphaproteobacterium with Complex Ionic Requirements Isolated from Mediterranean Seawater at Malvarrosa Beach, Valencia, Spain.</title>
        <authorList>
            <person name="Arahal D.R."/>
            <person name="Shao Z."/>
            <person name="Lai Q."/>
            <person name="Pujalte M.J."/>
        </authorList>
    </citation>
    <scope>NUCLEOTIDE SEQUENCE [LARGE SCALE GENOMIC DNA]</scope>
    <source>
        <strain evidence="4 5">KCTC 23349</strain>
    </source>
</reference>
<dbReference type="Gene3D" id="3.40.50.1000">
    <property type="entry name" value="HAD superfamily/HAD-like"/>
    <property type="match status" value="1"/>
</dbReference>
<dbReference type="PANTHER" id="PTHR10000:SF8">
    <property type="entry name" value="HAD SUPERFAMILY HYDROLASE-LIKE, TYPE 3"/>
    <property type="match status" value="1"/>
</dbReference>
<dbReference type="NCBIfam" id="TIGR01486">
    <property type="entry name" value="HAD-SF-IIB-MPGP"/>
    <property type="match status" value="1"/>
</dbReference>
<sequence length="254" mass="26414">MIVFTDLDGTLLDHGTYSHAPADATLSRLAAKGIPVVLASSKTGAEIAPLRAEIGMTDVPAIVENGAGILQPGADGSGDDSAYRRIRAALDTLPVDLRSAYQGFGDWGADGIATKTGLSNAAAALAAQRQFSEPGLWSGTDDARMVFLEHLKSQGITAQQGGRFLTLSHGATKADRMDQILTQFGNPFSIALGDAPNDLAMLHHADLGIIVQNPASPALPHQPGEDSGQIIRTNAPGPAGWAQAMTAQLDTRIT</sequence>
<comment type="caution">
    <text evidence="4">The sequence shown here is derived from an EMBL/GenBank/DDBJ whole genome shotgun (WGS) entry which is preliminary data.</text>
</comment>
<dbReference type="SUPFAM" id="SSF56784">
    <property type="entry name" value="HAD-like"/>
    <property type="match status" value="1"/>
</dbReference>
<organism evidence="4 5">
    <name type="scientific">Actibacterium mucosum KCTC 23349</name>
    <dbReference type="NCBI Taxonomy" id="1454373"/>
    <lineage>
        <taxon>Bacteria</taxon>
        <taxon>Pseudomonadati</taxon>
        <taxon>Pseudomonadota</taxon>
        <taxon>Alphaproteobacteria</taxon>
        <taxon>Rhodobacterales</taxon>
        <taxon>Roseobacteraceae</taxon>
        <taxon>Actibacterium</taxon>
    </lineage>
</organism>
<keyword evidence="5" id="KW-1185">Reference proteome</keyword>
<dbReference type="GO" id="GO:0005829">
    <property type="term" value="C:cytosol"/>
    <property type="evidence" value="ECO:0007669"/>
    <property type="project" value="TreeGrafter"/>
</dbReference>
<dbReference type="InterPro" id="IPR036412">
    <property type="entry name" value="HAD-like_sf"/>
</dbReference>
<dbReference type="STRING" id="1454373.ACMU_10900"/>
<dbReference type="InterPro" id="IPR006379">
    <property type="entry name" value="HAD-SF_hydro_IIB"/>
</dbReference>
<dbReference type="PANTHER" id="PTHR10000">
    <property type="entry name" value="PHOSPHOSERINE PHOSPHATASE"/>
    <property type="match status" value="1"/>
</dbReference>
<accession>A0A037ZL32</accession>
<dbReference type="SFLD" id="SFLDG01142">
    <property type="entry name" value="C2.B.2:_Mannosyl-3-phosphoglyc"/>
    <property type="match status" value="1"/>
</dbReference>
<dbReference type="NCBIfam" id="TIGR01484">
    <property type="entry name" value="HAD-SF-IIB"/>
    <property type="match status" value="1"/>
</dbReference>
<gene>
    <name evidence="4" type="ORF">ACMU_10900</name>
</gene>
<protein>
    <submittedName>
        <fullName evidence="4">Mannosyl-3-phosphoglycerate phosphatase</fullName>
    </submittedName>
</protein>
<keyword evidence="1" id="KW-0479">Metal-binding</keyword>